<reference evidence="2 3" key="1">
    <citation type="submission" date="2020-06" db="EMBL/GenBank/DDBJ databases">
        <title>High-quality draft genome of sulfate reducer Desulfobacter latus type strain AcrS2 isolated from marine sediment.</title>
        <authorList>
            <person name="Hoppe M."/>
            <person name="Larsen C.K."/>
            <person name="Marshall I.P.G."/>
            <person name="Schramm A."/>
            <person name="Marietou A.G."/>
        </authorList>
    </citation>
    <scope>NUCLEOTIDE SEQUENCE [LARGE SCALE GENOMIC DNA]</scope>
    <source>
        <strain evidence="2 3">AcRS2</strain>
    </source>
</reference>
<evidence type="ECO:0000259" key="1">
    <source>
        <dbReference type="Pfam" id="PF05050"/>
    </source>
</evidence>
<keyword evidence="3" id="KW-1185">Reference proteome</keyword>
<name>A0A850T248_9BACT</name>
<gene>
    <name evidence="2" type="ORF">HXW94_12440</name>
</gene>
<comment type="caution">
    <text evidence="2">The sequence shown here is derived from an EMBL/GenBank/DDBJ whole genome shotgun (WGS) entry which is preliminary data.</text>
</comment>
<evidence type="ECO:0000313" key="3">
    <source>
        <dbReference type="Proteomes" id="UP000553343"/>
    </source>
</evidence>
<dbReference type="NCBIfam" id="TIGR01444">
    <property type="entry name" value="fkbM_fam"/>
    <property type="match status" value="1"/>
</dbReference>
<dbReference type="GO" id="GO:0008168">
    <property type="term" value="F:methyltransferase activity"/>
    <property type="evidence" value="ECO:0007669"/>
    <property type="project" value="UniProtKB-KW"/>
</dbReference>
<dbReference type="GO" id="GO:0032259">
    <property type="term" value="P:methylation"/>
    <property type="evidence" value="ECO:0007669"/>
    <property type="project" value="UniProtKB-KW"/>
</dbReference>
<evidence type="ECO:0000313" key="2">
    <source>
        <dbReference type="EMBL" id="NWH05783.1"/>
    </source>
</evidence>
<keyword evidence="2" id="KW-0808">Transferase</keyword>
<dbReference type="RefSeq" id="WP_178367241.1">
    <property type="nucleotide sequence ID" value="NZ_JACADJ010000046.1"/>
</dbReference>
<proteinExistence type="predicted"/>
<dbReference type="Pfam" id="PF05050">
    <property type="entry name" value="Methyltransf_21"/>
    <property type="match status" value="1"/>
</dbReference>
<accession>A0A850T248</accession>
<dbReference type="Proteomes" id="UP000553343">
    <property type="component" value="Unassembled WGS sequence"/>
</dbReference>
<feature type="domain" description="Methyltransferase FkbM" evidence="1">
    <location>
        <begin position="50"/>
        <end position="184"/>
    </location>
</feature>
<dbReference type="InterPro" id="IPR006342">
    <property type="entry name" value="FkbM_mtfrase"/>
</dbReference>
<dbReference type="Gene3D" id="3.40.50.150">
    <property type="entry name" value="Vaccinia Virus protein VP39"/>
    <property type="match status" value="1"/>
</dbReference>
<organism evidence="2 3">
    <name type="scientific">Desulfobacter latus</name>
    <dbReference type="NCBI Taxonomy" id="2292"/>
    <lineage>
        <taxon>Bacteria</taxon>
        <taxon>Pseudomonadati</taxon>
        <taxon>Thermodesulfobacteriota</taxon>
        <taxon>Desulfobacteria</taxon>
        <taxon>Desulfobacterales</taxon>
        <taxon>Desulfobacteraceae</taxon>
        <taxon>Desulfobacter</taxon>
    </lineage>
</organism>
<dbReference type="SUPFAM" id="SSF53335">
    <property type="entry name" value="S-adenosyl-L-methionine-dependent methyltransferases"/>
    <property type="match status" value="1"/>
</dbReference>
<sequence length="241" mass="27814">MKEKLKKILNNPSKALLYLSTAFKKRFGPKKGVLVFVGMDPGGEFNILYPGYKICYGFEANPDRFQKLSKKFAQKKNIRLFNCAIANYDGEIEFNISSNNDGASSSIGTFNEEWQNNTNVQMVKKIKIPCINLNNFLEKEKITYVDDYISDIQGMDLEVLKSLRPMIEKKQIGNIKCEVTKDIYKNIYSDLPDNSETGFNKLLNDNYKMISRGHGLLVDNKFEKISDDVWEMDCKWTLKQH</sequence>
<protein>
    <submittedName>
        <fullName evidence="2">FkbM family methyltransferase</fullName>
    </submittedName>
</protein>
<dbReference type="EMBL" id="JACADJ010000046">
    <property type="protein sequence ID" value="NWH05783.1"/>
    <property type="molecule type" value="Genomic_DNA"/>
</dbReference>
<keyword evidence="2" id="KW-0489">Methyltransferase</keyword>
<dbReference type="InterPro" id="IPR029063">
    <property type="entry name" value="SAM-dependent_MTases_sf"/>
</dbReference>
<dbReference type="AlphaFoldDB" id="A0A850T248"/>